<dbReference type="AlphaFoldDB" id="A0A1H5ZRB3"/>
<proteinExistence type="predicted"/>
<keyword evidence="3" id="KW-1185">Reference proteome</keyword>
<evidence type="ECO:0000259" key="1">
    <source>
        <dbReference type="PROSITE" id="PS51186"/>
    </source>
</evidence>
<evidence type="ECO:0000313" key="2">
    <source>
        <dbReference type="EMBL" id="SEG38969.1"/>
    </source>
</evidence>
<dbReference type="Gene3D" id="3.40.630.30">
    <property type="match status" value="1"/>
</dbReference>
<accession>A0A1H5ZRB3</accession>
<dbReference type="InterPro" id="IPR017255">
    <property type="entry name" value="AcTrfase_GNAT_prd"/>
</dbReference>
<dbReference type="PROSITE" id="PS51186">
    <property type="entry name" value="GNAT"/>
    <property type="match status" value="1"/>
</dbReference>
<keyword evidence="2" id="KW-0808">Transferase</keyword>
<dbReference type="Pfam" id="PF00583">
    <property type="entry name" value="Acetyltransf_1"/>
    <property type="match status" value="1"/>
</dbReference>
<dbReference type="GO" id="GO:0016747">
    <property type="term" value="F:acyltransferase activity, transferring groups other than amino-acyl groups"/>
    <property type="evidence" value="ECO:0007669"/>
    <property type="project" value="InterPro"/>
</dbReference>
<dbReference type="EMBL" id="FNVT01000002">
    <property type="protein sequence ID" value="SEG38969.1"/>
    <property type="molecule type" value="Genomic_DNA"/>
</dbReference>
<sequence>MADDWWGRPVLAIIPRLFLDHFHHTSLIAEGPEGMAGFLVGFPSPALPGEAYIHFVGVSPDARKSGLARTMYERFFDVARAHGRHVVKAVTAPVNETSIAFHRRMGFEVGGPVPGYNGLGTSLVTFTRTI</sequence>
<dbReference type="InterPro" id="IPR000182">
    <property type="entry name" value="GNAT_dom"/>
</dbReference>
<dbReference type="PANTHER" id="PTHR43072">
    <property type="entry name" value="N-ACETYLTRANSFERASE"/>
    <property type="match status" value="1"/>
</dbReference>
<dbReference type="InterPro" id="IPR016181">
    <property type="entry name" value="Acyl_CoA_acyltransferase"/>
</dbReference>
<name>A0A1H5ZRB3_9ACTN</name>
<evidence type="ECO:0000313" key="3">
    <source>
        <dbReference type="Proteomes" id="UP000236732"/>
    </source>
</evidence>
<dbReference type="SUPFAM" id="SSF55729">
    <property type="entry name" value="Acyl-CoA N-acyltransferases (Nat)"/>
    <property type="match status" value="1"/>
</dbReference>
<feature type="domain" description="N-acetyltransferase" evidence="1">
    <location>
        <begin position="1"/>
        <end position="130"/>
    </location>
</feature>
<dbReference type="Proteomes" id="UP000236732">
    <property type="component" value="Unassembled WGS sequence"/>
</dbReference>
<dbReference type="CDD" id="cd04301">
    <property type="entry name" value="NAT_SF"/>
    <property type="match status" value="1"/>
</dbReference>
<dbReference type="PIRSF" id="PIRSF037663">
    <property type="entry name" value="Acetyltransf_GNAT_prd"/>
    <property type="match status" value="1"/>
</dbReference>
<dbReference type="PANTHER" id="PTHR43072:SF36">
    <property type="entry name" value="RIBOSOMAL-PROTEIN-ALANINE ACETYLTRANSFERASE"/>
    <property type="match status" value="1"/>
</dbReference>
<dbReference type="RefSeq" id="WP_235030015.1">
    <property type="nucleotide sequence ID" value="NZ_FNVT01000002.1"/>
</dbReference>
<gene>
    <name evidence="2" type="ORF">SAMN05444920_102834</name>
</gene>
<protein>
    <submittedName>
        <fullName evidence="2">Acetyltransferase (GNAT) family protein</fullName>
    </submittedName>
</protein>
<organism evidence="2 3">
    <name type="scientific">Nonomuraea solani</name>
    <dbReference type="NCBI Taxonomy" id="1144553"/>
    <lineage>
        <taxon>Bacteria</taxon>
        <taxon>Bacillati</taxon>
        <taxon>Actinomycetota</taxon>
        <taxon>Actinomycetes</taxon>
        <taxon>Streptosporangiales</taxon>
        <taxon>Streptosporangiaceae</taxon>
        <taxon>Nonomuraea</taxon>
    </lineage>
</organism>
<reference evidence="2 3" key="1">
    <citation type="submission" date="2016-10" db="EMBL/GenBank/DDBJ databases">
        <authorList>
            <person name="de Groot N.N."/>
        </authorList>
    </citation>
    <scope>NUCLEOTIDE SEQUENCE [LARGE SCALE GENOMIC DNA]</scope>
    <source>
        <strain evidence="2 3">CGMCC 4.7037</strain>
    </source>
</reference>